<reference evidence="2 3" key="1">
    <citation type="journal article" date="2013" name="Antonie Van Leeuwenhoek">
        <title>Paracoccus zhejiangensis sp. nov., isolated from activated sludge in wastewater-treatment system.</title>
        <authorList>
            <person name="Wu Z.G."/>
            <person name="Zhang D.F."/>
            <person name="Liu Y.L."/>
            <person name="Wang F."/>
            <person name="Jiang X."/>
            <person name="Li C."/>
            <person name="Li S.P."/>
            <person name="Hong Q."/>
            <person name="Li W.J."/>
        </authorList>
    </citation>
    <scope>NUCLEOTIDE SEQUENCE [LARGE SCALE GENOMIC DNA]</scope>
    <source>
        <strain evidence="2 3">J6</strain>
    </source>
</reference>
<proteinExistence type="predicted"/>
<dbReference type="AlphaFoldDB" id="A0A2H5F2I4"/>
<gene>
    <name evidence="2" type="ORF">CX676_17685</name>
</gene>
<dbReference type="Pfam" id="PF06568">
    <property type="entry name" value="YjiS-like"/>
    <property type="match status" value="1"/>
</dbReference>
<evidence type="ECO:0000313" key="3">
    <source>
        <dbReference type="Proteomes" id="UP000234530"/>
    </source>
</evidence>
<name>A0A2H5F2I4_9RHOB</name>
<feature type="domain" description="YjiS-like" evidence="1">
    <location>
        <begin position="23"/>
        <end position="58"/>
    </location>
</feature>
<dbReference type="InterPro" id="IPR009506">
    <property type="entry name" value="YjiS-like"/>
</dbReference>
<sequence length="64" mass="7321">MSAIDMNRMATASHSTGVFAWVLERLTAWNDTRVTRNSLSRLSDHELNDIGLCRGDIERVARRF</sequence>
<dbReference type="OrthoDB" id="8116725at2"/>
<protein>
    <recommendedName>
        <fullName evidence="1">YjiS-like domain-containing protein</fullName>
    </recommendedName>
</protein>
<organism evidence="2 3">
    <name type="scientific">Paracoccus zhejiangensis</name>
    <dbReference type="NCBI Taxonomy" id="1077935"/>
    <lineage>
        <taxon>Bacteria</taxon>
        <taxon>Pseudomonadati</taxon>
        <taxon>Pseudomonadota</taxon>
        <taxon>Alphaproteobacteria</taxon>
        <taxon>Rhodobacterales</taxon>
        <taxon>Paracoccaceae</taxon>
        <taxon>Paracoccus</taxon>
    </lineage>
</organism>
<dbReference type="Proteomes" id="UP000234530">
    <property type="component" value="Chromosome"/>
</dbReference>
<evidence type="ECO:0000313" key="2">
    <source>
        <dbReference type="EMBL" id="AUH65760.1"/>
    </source>
</evidence>
<dbReference type="RefSeq" id="WP_101753733.1">
    <property type="nucleotide sequence ID" value="NZ_CP025430.1"/>
</dbReference>
<accession>A0A2H5F2I4</accession>
<dbReference type="KEGG" id="pzh:CX676_17685"/>
<evidence type="ECO:0000259" key="1">
    <source>
        <dbReference type="Pfam" id="PF06568"/>
    </source>
</evidence>
<keyword evidence="3" id="KW-1185">Reference proteome</keyword>
<dbReference type="EMBL" id="CP025430">
    <property type="protein sequence ID" value="AUH65760.1"/>
    <property type="molecule type" value="Genomic_DNA"/>
</dbReference>